<dbReference type="PANTHER" id="PTHR23389:SF9">
    <property type="entry name" value="DNA LIGASE"/>
    <property type="match status" value="1"/>
</dbReference>
<dbReference type="Gene3D" id="3.30.470.30">
    <property type="entry name" value="DNA ligase/mRNA capping enzyme"/>
    <property type="match status" value="1"/>
</dbReference>
<dbReference type="PROSITE" id="PS50172">
    <property type="entry name" value="BRCT"/>
    <property type="match status" value="1"/>
</dbReference>
<evidence type="ECO:0000256" key="13">
    <source>
        <dbReference type="ARBA" id="ARBA00060881"/>
    </source>
</evidence>
<keyword evidence="14" id="KW-0464">Manganese</keyword>
<feature type="binding site" evidence="14">
    <location>
        <begin position="48"/>
        <end position="52"/>
    </location>
    <ligand>
        <name>NAD(+)</name>
        <dbReference type="ChEBI" id="CHEBI:57540"/>
    </ligand>
</feature>
<dbReference type="SMART" id="SM00278">
    <property type="entry name" value="HhH1"/>
    <property type="match status" value="3"/>
</dbReference>
<comment type="similarity">
    <text evidence="13 14">Belongs to the NAD-dependent DNA ligase family. LigA subfamily.</text>
</comment>
<organism evidence="16 17">
    <name type="scientific">Bdellovibrio bacteriovorus</name>
    <dbReference type="NCBI Taxonomy" id="959"/>
    <lineage>
        <taxon>Bacteria</taxon>
        <taxon>Pseudomonadati</taxon>
        <taxon>Bdellovibrionota</taxon>
        <taxon>Bdellovibrionia</taxon>
        <taxon>Bdellovibrionales</taxon>
        <taxon>Pseudobdellovibrionaceae</taxon>
        <taxon>Bdellovibrio</taxon>
    </lineage>
</organism>
<dbReference type="InterPro" id="IPR004149">
    <property type="entry name" value="Znf_DNAligase_C4"/>
</dbReference>
<keyword evidence="10 14" id="KW-0520">NAD</keyword>
<feature type="binding site" evidence="14">
    <location>
        <position position="189"/>
    </location>
    <ligand>
        <name>NAD(+)</name>
        <dbReference type="ChEBI" id="CHEBI:57540"/>
    </ligand>
</feature>
<dbReference type="InterPro" id="IPR003583">
    <property type="entry name" value="Hlx-hairpin-Hlx_DNA-bd_motif"/>
</dbReference>
<dbReference type="PIRSF" id="PIRSF001604">
    <property type="entry name" value="LigA"/>
    <property type="match status" value="1"/>
</dbReference>
<dbReference type="GO" id="GO:0003911">
    <property type="term" value="F:DNA ligase (NAD+) activity"/>
    <property type="evidence" value="ECO:0007669"/>
    <property type="project" value="UniProtKB-UniRule"/>
</dbReference>
<dbReference type="InterPro" id="IPR013839">
    <property type="entry name" value="DNAligase_adenylation"/>
</dbReference>
<feature type="binding site" evidence="14">
    <location>
        <position position="334"/>
    </location>
    <ligand>
        <name>NAD(+)</name>
        <dbReference type="ChEBI" id="CHEBI:57540"/>
    </ligand>
</feature>
<evidence type="ECO:0000259" key="15">
    <source>
        <dbReference type="PROSITE" id="PS50172"/>
    </source>
</evidence>
<feature type="binding site" evidence="14">
    <location>
        <position position="152"/>
    </location>
    <ligand>
        <name>NAD(+)</name>
        <dbReference type="ChEBI" id="CHEBI:57540"/>
    </ligand>
</feature>
<keyword evidence="8 14" id="KW-0862">Zinc</keyword>
<dbReference type="SUPFAM" id="SSF47781">
    <property type="entry name" value="RuvA domain 2-like"/>
    <property type="match status" value="1"/>
</dbReference>
<feature type="domain" description="BRCT" evidence="15">
    <location>
        <begin position="609"/>
        <end position="684"/>
    </location>
</feature>
<feature type="binding site" evidence="14">
    <location>
        <begin position="97"/>
        <end position="98"/>
    </location>
    <ligand>
        <name>NAD(+)</name>
        <dbReference type="ChEBI" id="CHEBI:57540"/>
    </ligand>
</feature>
<dbReference type="SMART" id="SM00292">
    <property type="entry name" value="BRCT"/>
    <property type="match status" value="1"/>
</dbReference>
<comment type="catalytic activity">
    <reaction evidence="12 14">
        <text>NAD(+) + (deoxyribonucleotide)n-3'-hydroxyl + 5'-phospho-(deoxyribonucleotide)m = (deoxyribonucleotide)n+m + AMP + beta-nicotinamide D-nucleotide.</text>
        <dbReference type="EC" id="6.5.1.2"/>
    </reaction>
</comment>
<dbReference type="InterPro" id="IPR018239">
    <property type="entry name" value="DNA_ligase_AS"/>
</dbReference>
<evidence type="ECO:0000256" key="7">
    <source>
        <dbReference type="ARBA" id="ARBA00022763"/>
    </source>
</evidence>
<comment type="cofactor">
    <cofactor evidence="14">
        <name>Mg(2+)</name>
        <dbReference type="ChEBI" id="CHEBI:18420"/>
    </cofactor>
    <cofactor evidence="14">
        <name>Mn(2+)</name>
        <dbReference type="ChEBI" id="CHEBI:29035"/>
    </cofactor>
</comment>
<dbReference type="Pfam" id="PF01653">
    <property type="entry name" value="DNA_ligase_aden"/>
    <property type="match status" value="1"/>
</dbReference>
<accession>A0A1Z3NCY3</accession>
<keyword evidence="6 14" id="KW-0479">Metal-binding</keyword>
<feature type="binding site" evidence="14">
    <location>
        <position position="432"/>
    </location>
    <ligand>
        <name>Zn(2+)</name>
        <dbReference type="ChEBI" id="CHEBI:29105"/>
    </ligand>
</feature>
<dbReference type="HAMAP" id="MF_01588">
    <property type="entry name" value="DNA_ligase_A"/>
    <property type="match status" value="1"/>
</dbReference>
<keyword evidence="4 14" id="KW-0436">Ligase</keyword>
<dbReference type="CDD" id="cd00114">
    <property type="entry name" value="LIGANc"/>
    <property type="match status" value="1"/>
</dbReference>
<dbReference type="EMBL" id="CP020946">
    <property type="protein sequence ID" value="ASD65318.1"/>
    <property type="molecule type" value="Genomic_DNA"/>
</dbReference>
<feature type="binding site" evidence="14">
    <location>
        <position position="129"/>
    </location>
    <ligand>
        <name>NAD(+)</name>
        <dbReference type="ChEBI" id="CHEBI:57540"/>
    </ligand>
</feature>
<reference evidence="16 17" key="1">
    <citation type="submission" date="2017-04" db="EMBL/GenBank/DDBJ databases">
        <title>Whole genome sequence of Bdellovibrio bacteriovorus strain SSB218315.</title>
        <authorList>
            <person name="Oyedara O."/>
            <person name="Rodriguez-Perez M.A."/>
        </authorList>
    </citation>
    <scope>NUCLEOTIDE SEQUENCE [LARGE SCALE GENOMIC DNA]</scope>
    <source>
        <strain evidence="16 17">SSB218315</strain>
    </source>
</reference>
<dbReference type="FunFam" id="2.40.50.140:FF:000012">
    <property type="entry name" value="DNA ligase"/>
    <property type="match status" value="1"/>
</dbReference>
<feature type="active site" description="N6-AMP-lysine intermediate" evidence="14">
    <location>
        <position position="131"/>
    </location>
</feature>
<dbReference type="InterPro" id="IPR001357">
    <property type="entry name" value="BRCT_dom"/>
</dbReference>
<dbReference type="Gene3D" id="3.40.50.10190">
    <property type="entry name" value="BRCT domain"/>
    <property type="match status" value="1"/>
</dbReference>
<dbReference type="InterPro" id="IPR041663">
    <property type="entry name" value="DisA/LigA_HHH"/>
</dbReference>
<dbReference type="InterPro" id="IPR012340">
    <property type="entry name" value="NA-bd_OB-fold"/>
</dbReference>
<dbReference type="Proteomes" id="UP000197003">
    <property type="component" value="Chromosome"/>
</dbReference>
<evidence type="ECO:0000256" key="12">
    <source>
        <dbReference type="ARBA" id="ARBA00034005"/>
    </source>
</evidence>
<dbReference type="PROSITE" id="PS01055">
    <property type="entry name" value="DNA_LIGASE_N1"/>
    <property type="match status" value="1"/>
</dbReference>
<proteinExistence type="inferred from homology"/>
<evidence type="ECO:0000256" key="11">
    <source>
        <dbReference type="ARBA" id="ARBA00023204"/>
    </source>
</evidence>
<dbReference type="EC" id="6.5.1.2" evidence="2 14"/>
<evidence type="ECO:0000256" key="2">
    <source>
        <dbReference type="ARBA" id="ARBA00012722"/>
    </source>
</evidence>
<dbReference type="InterPro" id="IPR013840">
    <property type="entry name" value="DNAligase_N"/>
</dbReference>
<evidence type="ECO:0000256" key="1">
    <source>
        <dbReference type="ARBA" id="ARBA00004067"/>
    </source>
</evidence>
<evidence type="ECO:0000313" key="16">
    <source>
        <dbReference type="EMBL" id="ASD65318.1"/>
    </source>
</evidence>
<dbReference type="SUPFAM" id="SSF56091">
    <property type="entry name" value="DNA ligase/mRNA capping enzyme, catalytic domain"/>
    <property type="match status" value="1"/>
</dbReference>
<dbReference type="GO" id="GO:0005829">
    <property type="term" value="C:cytosol"/>
    <property type="evidence" value="ECO:0007669"/>
    <property type="project" value="TreeGrafter"/>
</dbReference>
<evidence type="ECO:0000256" key="5">
    <source>
        <dbReference type="ARBA" id="ARBA00022705"/>
    </source>
</evidence>
<dbReference type="SUPFAM" id="SSF50249">
    <property type="entry name" value="Nucleic acid-binding proteins"/>
    <property type="match status" value="1"/>
</dbReference>
<feature type="binding site" evidence="14">
    <location>
        <position position="452"/>
    </location>
    <ligand>
        <name>Zn(2+)</name>
        <dbReference type="ChEBI" id="CHEBI:29105"/>
    </ligand>
</feature>
<dbReference type="Pfam" id="PF03119">
    <property type="entry name" value="DNA_ligase_ZBD"/>
    <property type="match status" value="1"/>
</dbReference>
<dbReference type="GO" id="GO:0003677">
    <property type="term" value="F:DNA binding"/>
    <property type="evidence" value="ECO:0007669"/>
    <property type="project" value="InterPro"/>
</dbReference>
<evidence type="ECO:0000256" key="9">
    <source>
        <dbReference type="ARBA" id="ARBA00022842"/>
    </source>
</evidence>
<dbReference type="Gene3D" id="1.10.287.610">
    <property type="entry name" value="Helix hairpin bin"/>
    <property type="match status" value="1"/>
</dbReference>
<dbReference type="InterPro" id="IPR010994">
    <property type="entry name" value="RuvA_2-like"/>
</dbReference>
<name>A0A1Z3NCY3_BDEBC</name>
<dbReference type="Gene3D" id="2.40.50.140">
    <property type="entry name" value="Nucleic acid-binding proteins"/>
    <property type="match status" value="1"/>
</dbReference>
<evidence type="ECO:0000256" key="6">
    <source>
        <dbReference type="ARBA" id="ARBA00022723"/>
    </source>
</evidence>
<gene>
    <name evidence="14" type="primary">ligA</name>
    <name evidence="16" type="ORF">B9G79_17955</name>
</gene>
<keyword evidence="9 14" id="KW-0460">Magnesium</keyword>
<evidence type="ECO:0000256" key="4">
    <source>
        <dbReference type="ARBA" id="ARBA00022598"/>
    </source>
</evidence>
<keyword evidence="11 14" id="KW-0234">DNA repair</keyword>
<dbReference type="OrthoDB" id="5298486at2"/>
<dbReference type="GO" id="GO:0006260">
    <property type="term" value="P:DNA replication"/>
    <property type="evidence" value="ECO:0007669"/>
    <property type="project" value="UniProtKB-KW"/>
</dbReference>
<dbReference type="Pfam" id="PF00533">
    <property type="entry name" value="BRCT"/>
    <property type="match status" value="1"/>
</dbReference>
<dbReference type="PANTHER" id="PTHR23389">
    <property type="entry name" value="CHROMOSOME TRANSMISSION FIDELITY FACTOR 18"/>
    <property type="match status" value="1"/>
</dbReference>
<keyword evidence="5 14" id="KW-0235">DNA replication</keyword>
<dbReference type="GO" id="GO:0006281">
    <property type="term" value="P:DNA repair"/>
    <property type="evidence" value="ECO:0007669"/>
    <property type="project" value="UniProtKB-KW"/>
</dbReference>
<dbReference type="NCBIfam" id="TIGR00575">
    <property type="entry name" value="dnlj"/>
    <property type="match status" value="1"/>
</dbReference>
<dbReference type="InterPro" id="IPR036420">
    <property type="entry name" value="BRCT_dom_sf"/>
</dbReference>
<dbReference type="NCBIfam" id="NF005932">
    <property type="entry name" value="PRK07956.1"/>
    <property type="match status" value="1"/>
</dbReference>
<dbReference type="SUPFAM" id="SSF52113">
    <property type="entry name" value="BRCT domain"/>
    <property type="match status" value="1"/>
</dbReference>
<feature type="binding site" evidence="14">
    <location>
        <position position="447"/>
    </location>
    <ligand>
        <name>Zn(2+)</name>
        <dbReference type="ChEBI" id="CHEBI:29105"/>
    </ligand>
</feature>
<dbReference type="Pfam" id="PF03120">
    <property type="entry name" value="OB_DNA_ligase"/>
    <property type="match status" value="1"/>
</dbReference>
<dbReference type="FunFam" id="1.10.150.20:FF:000007">
    <property type="entry name" value="DNA ligase"/>
    <property type="match status" value="1"/>
</dbReference>
<feature type="binding site" evidence="14">
    <location>
        <position position="310"/>
    </location>
    <ligand>
        <name>NAD(+)</name>
        <dbReference type="ChEBI" id="CHEBI:57540"/>
    </ligand>
</feature>
<evidence type="ECO:0000313" key="17">
    <source>
        <dbReference type="Proteomes" id="UP000197003"/>
    </source>
</evidence>
<dbReference type="GO" id="GO:0046872">
    <property type="term" value="F:metal ion binding"/>
    <property type="evidence" value="ECO:0007669"/>
    <property type="project" value="UniProtKB-KW"/>
</dbReference>
<dbReference type="AlphaFoldDB" id="A0A1Z3NCY3"/>
<dbReference type="Gene3D" id="1.10.150.20">
    <property type="entry name" value="5' to 3' exonuclease, C-terminal subdomain"/>
    <property type="match status" value="2"/>
</dbReference>
<dbReference type="FunFam" id="3.30.470.30:FF:000001">
    <property type="entry name" value="DNA ligase"/>
    <property type="match status" value="1"/>
</dbReference>
<evidence type="ECO:0000256" key="3">
    <source>
        <dbReference type="ARBA" id="ARBA00013308"/>
    </source>
</evidence>
<dbReference type="CDD" id="cd17748">
    <property type="entry name" value="BRCT_DNA_ligase_like"/>
    <property type="match status" value="1"/>
</dbReference>
<evidence type="ECO:0000256" key="10">
    <source>
        <dbReference type="ARBA" id="ARBA00023027"/>
    </source>
</evidence>
<dbReference type="InterPro" id="IPR001679">
    <property type="entry name" value="DNA_ligase"/>
</dbReference>
<dbReference type="Gene3D" id="6.20.10.30">
    <property type="match status" value="1"/>
</dbReference>
<sequence>MPNAFDGDWTSEIGANCSMSKKRHEELKKIISEHDHNYHVLDKPIITDYEYDQLFNELLELEKNPKGLDLSDSPSQRVGGTVLEGFAKAQHRLPMLSLANSYSPEDIFEFDERVRKFLNTEDPVEYLCELKFDGLSMELIYEKGQFIRAITRGDGTVGEDVTHNIKTIKSIPLKLAHKNPPELLEVRGEVLMFKEDFAKLNETQQENGQQTFANPRNAAAGTVRQLDSKIAASRPLRFFGYALGAVEGETFNTQKNIQEYFSAHGIPTVLPYKEELLVVAKGPEEVVKYYHHIEKVRPKLPFDIDGVVIKVNSLRLQDDLGLVARSPRWATAAKFKPEQAQTTVEDIVVQVGRTGALTPVAIMKAVKVGGVTVTNATLHNQDEITRKDIRIGDTVIIQRAGDVIPEIVEVVNPDKRPADRLPYSIPENCPACGSVAVKAEGEVVTRCVNPLCIAVVKESLKHFVARRAMNIDKVGDRLIETLVDNKLLTSFSDFYRLTKEQILSLDRQGDKSADNIIKSIENSKNPTLARFIFALGIRFVGEQTGKHLADHFLTIDKFLAATEEELLLVPEIGAKVAKSIRDWTGNPKLVDEVYAMMDLGVKIAGPVRAQEGSLSGMSFLITGTLPVKRDDAKDLIEKNGGKILGSVSSKLNYLVVGDDPGSKVEKAQGLGVKIISWDELQAMI</sequence>
<protein>
    <recommendedName>
        <fullName evidence="3 14">DNA ligase</fullName>
        <ecNumber evidence="2 14">6.5.1.2</ecNumber>
    </recommendedName>
    <alternativeName>
        <fullName evidence="14">Polydeoxyribonucleotide synthase [NAD(+)]</fullName>
    </alternativeName>
</protein>
<evidence type="ECO:0000256" key="14">
    <source>
        <dbReference type="HAMAP-Rule" id="MF_01588"/>
    </source>
</evidence>
<dbReference type="Pfam" id="PF12826">
    <property type="entry name" value="HHH_2"/>
    <property type="match status" value="1"/>
</dbReference>
<evidence type="ECO:0000256" key="8">
    <source>
        <dbReference type="ARBA" id="ARBA00022833"/>
    </source>
</evidence>
<dbReference type="InterPro" id="IPR004150">
    <property type="entry name" value="NAD_DNA_ligase_OB"/>
</dbReference>
<keyword evidence="7 14" id="KW-0227">DNA damage</keyword>
<dbReference type="SMART" id="SM00532">
    <property type="entry name" value="LIGANc"/>
    <property type="match status" value="1"/>
</dbReference>
<feature type="binding site" evidence="14">
    <location>
        <position position="429"/>
    </location>
    <ligand>
        <name>Zn(2+)</name>
        <dbReference type="ChEBI" id="CHEBI:29105"/>
    </ligand>
</feature>
<comment type="function">
    <text evidence="1 14">DNA ligase that catalyzes the formation of phosphodiester linkages between 5'-phosphoryl and 3'-hydroxyl groups in double-stranded DNA using NAD as a coenzyme and as the energy source for the reaction. It is essential for DNA replication and repair of damaged DNA.</text>
</comment>